<dbReference type="Proteomes" id="UP000255355">
    <property type="component" value="Unassembled WGS sequence"/>
</dbReference>
<evidence type="ECO:0000259" key="2">
    <source>
        <dbReference type="Pfam" id="PF14232"/>
    </source>
</evidence>
<dbReference type="Pfam" id="PF14232">
    <property type="entry name" value="DUF4334"/>
    <property type="match status" value="1"/>
</dbReference>
<proteinExistence type="predicted"/>
<name>A0A370H395_9NOCA</name>
<gene>
    <name evidence="3" type="ORF">DFR68_105166</name>
</gene>
<comment type="caution">
    <text evidence="3">The sequence shown here is derived from an EMBL/GenBank/DDBJ whole genome shotgun (WGS) entry which is preliminary data.</text>
</comment>
<dbReference type="STRING" id="1210089.GCA_001613165_02618"/>
<dbReference type="Pfam" id="PF14231">
    <property type="entry name" value="GXWXG"/>
    <property type="match status" value="1"/>
</dbReference>
<feature type="domain" description="DUF4334" evidence="2">
    <location>
        <begin position="127"/>
        <end position="182"/>
    </location>
</feature>
<dbReference type="InterPro" id="IPR025568">
    <property type="entry name" value="DUF4334"/>
</dbReference>
<dbReference type="OrthoDB" id="8905397at2"/>
<feature type="domain" description="GXWXG" evidence="1">
    <location>
        <begin position="26"/>
        <end position="83"/>
    </location>
</feature>
<sequence length="185" mass="20698">MTGVDTPAARLRALRQEGCTPQQAWELFDGLPAVRVDEITTGRWHGDELDTGHPWAGVLVESGWYGKQFDGPDSVQPLLFAGPDEAVFPVDPRRVPLALAGRIPLAGVRLARRLLPALRPLLRTRPPRARLRNLEFRGKVSAAMVYDHLPIIDVFRLVDDETLLGVMDLRGMADPYFFILRRARA</sequence>
<dbReference type="AlphaFoldDB" id="A0A370H395"/>
<evidence type="ECO:0000259" key="1">
    <source>
        <dbReference type="Pfam" id="PF14231"/>
    </source>
</evidence>
<organism evidence="3 4">
    <name type="scientific">Nocardia mexicana</name>
    <dbReference type="NCBI Taxonomy" id="279262"/>
    <lineage>
        <taxon>Bacteria</taxon>
        <taxon>Bacillati</taxon>
        <taxon>Actinomycetota</taxon>
        <taxon>Actinomycetes</taxon>
        <taxon>Mycobacteriales</taxon>
        <taxon>Nocardiaceae</taxon>
        <taxon>Nocardia</taxon>
    </lineage>
</organism>
<accession>A0A370H395</accession>
<dbReference type="Gene3D" id="2.40.128.580">
    <property type="entry name" value="GXWXG domain"/>
    <property type="match status" value="1"/>
</dbReference>
<protein>
    <submittedName>
        <fullName evidence="3">GXWXG protein</fullName>
    </submittedName>
</protein>
<evidence type="ECO:0000313" key="4">
    <source>
        <dbReference type="Proteomes" id="UP000255355"/>
    </source>
</evidence>
<dbReference type="InterPro" id="IPR025951">
    <property type="entry name" value="GXWXG_dom"/>
</dbReference>
<keyword evidence="4" id="KW-1185">Reference proteome</keyword>
<evidence type="ECO:0000313" key="3">
    <source>
        <dbReference type="EMBL" id="RDI50689.1"/>
    </source>
</evidence>
<reference evidence="3 4" key="1">
    <citation type="submission" date="2018-07" db="EMBL/GenBank/DDBJ databases">
        <title>Genomic Encyclopedia of Type Strains, Phase IV (KMG-IV): sequencing the most valuable type-strain genomes for metagenomic binning, comparative biology and taxonomic classification.</title>
        <authorList>
            <person name="Goeker M."/>
        </authorList>
    </citation>
    <scope>NUCLEOTIDE SEQUENCE [LARGE SCALE GENOMIC DNA]</scope>
    <source>
        <strain evidence="3 4">DSM 44952</strain>
    </source>
</reference>
<dbReference type="EMBL" id="QQAZ01000005">
    <property type="protein sequence ID" value="RDI50689.1"/>
    <property type="molecule type" value="Genomic_DNA"/>
</dbReference>
<dbReference type="RefSeq" id="WP_068018771.1">
    <property type="nucleotide sequence ID" value="NZ_QQAZ01000005.1"/>
</dbReference>